<organism evidence="3 4">
    <name type="scientific">Undibacterium danionis</name>
    <dbReference type="NCBI Taxonomy" id="1812100"/>
    <lineage>
        <taxon>Bacteria</taxon>
        <taxon>Pseudomonadati</taxon>
        <taxon>Pseudomonadota</taxon>
        <taxon>Betaproteobacteria</taxon>
        <taxon>Burkholderiales</taxon>
        <taxon>Oxalobacteraceae</taxon>
        <taxon>Undibacterium</taxon>
    </lineage>
</organism>
<dbReference type="EC" id="2.7.7.65" evidence="1"/>
<dbReference type="SMART" id="SM00267">
    <property type="entry name" value="GGDEF"/>
    <property type="match status" value="1"/>
</dbReference>
<dbReference type="EMBL" id="JBHLXJ010000036">
    <property type="protein sequence ID" value="MFC0352076.1"/>
    <property type="molecule type" value="Genomic_DNA"/>
</dbReference>
<evidence type="ECO:0000313" key="4">
    <source>
        <dbReference type="Proteomes" id="UP001589844"/>
    </source>
</evidence>
<name>A0ABV6IM67_9BURK</name>
<dbReference type="PROSITE" id="PS50887">
    <property type="entry name" value="GGDEF"/>
    <property type="match status" value="1"/>
</dbReference>
<dbReference type="PANTHER" id="PTHR45138:SF24">
    <property type="entry name" value="DIGUANYLATE CYCLASE DGCC-RELATED"/>
    <property type="match status" value="1"/>
</dbReference>
<dbReference type="SUPFAM" id="SSF55073">
    <property type="entry name" value="Nucleotide cyclase"/>
    <property type="match status" value="1"/>
</dbReference>
<accession>A0ABV6IM67</accession>
<dbReference type="RefSeq" id="WP_390214843.1">
    <property type="nucleotide sequence ID" value="NZ_JBHLXJ010000036.1"/>
</dbReference>
<dbReference type="InterPro" id="IPR043128">
    <property type="entry name" value="Rev_trsase/Diguanyl_cyclase"/>
</dbReference>
<proteinExistence type="predicted"/>
<protein>
    <recommendedName>
        <fullName evidence="1">diguanylate cyclase</fullName>
        <ecNumber evidence="1">2.7.7.65</ecNumber>
    </recommendedName>
</protein>
<sequence length="349" mass="39102">MVTPLERASRMELFLEGSGNTRVDLDKYEAKVARFERLGIRLFGVANCIVSFGKLLERFDRSEHSMVSIEANFCEMLGFSEEIRIYNNLNFEEDFSKHPSVEGEPHIVFCAQHPIFDTNDQVVGCIYLIDYAEHEFDDESRLLFADLASMVERELVIGALKLQQLDLVKQIRNLKRDALLDPVLGMWNRSAISRSLGIELERCLKAEKPVSLLYLGVNQYQNVRERLGSGAGDSFLLKLASRIRSCIRPFDALGRFESDAFLIVLPGASSLVSAAVAERIRLAVITHPEVLEGETLEINISIGIASTTVFPNVSPETFIHSAEKALLAARRLENNSIVQASPEQIDITL</sequence>
<comment type="caution">
    <text evidence="3">The sequence shown here is derived from an EMBL/GenBank/DDBJ whole genome shotgun (WGS) entry which is preliminary data.</text>
</comment>
<keyword evidence="4" id="KW-1185">Reference proteome</keyword>
<dbReference type="InterPro" id="IPR000160">
    <property type="entry name" value="GGDEF_dom"/>
</dbReference>
<evidence type="ECO:0000259" key="2">
    <source>
        <dbReference type="PROSITE" id="PS50887"/>
    </source>
</evidence>
<dbReference type="Gene3D" id="3.30.70.270">
    <property type="match status" value="1"/>
</dbReference>
<dbReference type="Pfam" id="PF00990">
    <property type="entry name" value="GGDEF"/>
    <property type="match status" value="1"/>
</dbReference>
<dbReference type="PANTHER" id="PTHR45138">
    <property type="entry name" value="REGULATORY COMPONENTS OF SENSORY TRANSDUCTION SYSTEM"/>
    <property type="match status" value="1"/>
</dbReference>
<evidence type="ECO:0000313" key="3">
    <source>
        <dbReference type="EMBL" id="MFC0352076.1"/>
    </source>
</evidence>
<feature type="domain" description="GGDEF" evidence="2">
    <location>
        <begin position="208"/>
        <end position="342"/>
    </location>
</feature>
<evidence type="ECO:0000256" key="1">
    <source>
        <dbReference type="ARBA" id="ARBA00012528"/>
    </source>
</evidence>
<dbReference type="InterPro" id="IPR029787">
    <property type="entry name" value="Nucleotide_cyclase"/>
</dbReference>
<reference evidence="3 4" key="1">
    <citation type="submission" date="2024-09" db="EMBL/GenBank/DDBJ databases">
        <authorList>
            <person name="Sun Q."/>
            <person name="Mori K."/>
        </authorList>
    </citation>
    <scope>NUCLEOTIDE SEQUENCE [LARGE SCALE GENOMIC DNA]</scope>
    <source>
        <strain evidence="3 4">CCM 8677</strain>
    </source>
</reference>
<dbReference type="SUPFAM" id="SSF55781">
    <property type="entry name" value="GAF domain-like"/>
    <property type="match status" value="1"/>
</dbReference>
<dbReference type="InterPro" id="IPR050469">
    <property type="entry name" value="Diguanylate_Cyclase"/>
</dbReference>
<gene>
    <name evidence="3" type="ORF">ACFFJH_19820</name>
</gene>
<dbReference type="NCBIfam" id="TIGR00254">
    <property type="entry name" value="GGDEF"/>
    <property type="match status" value="1"/>
</dbReference>
<dbReference type="CDD" id="cd01949">
    <property type="entry name" value="GGDEF"/>
    <property type="match status" value="1"/>
</dbReference>
<dbReference type="Proteomes" id="UP001589844">
    <property type="component" value="Unassembled WGS sequence"/>
</dbReference>